<feature type="signal peptide" evidence="6">
    <location>
        <begin position="1"/>
        <end position="25"/>
    </location>
</feature>
<feature type="chain" id="PRO_5024405096" evidence="6">
    <location>
        <begin position="26"/>
        <end position="573"/>
    </location>
</feature>
<organism evidence="9 10">
    <name type="scientific">Asparagus officinalis</name>
    <name type="common">Garden asparagus</name>
    <dbReference type="NCBI Taxonomy" id="4686"/>
    <lineage>
        <taxon>Eukaryota</taxon>
        <taxon>Viridiplantae</taxon>
        <taxon>Streptophyta</taxon>
        <taxon>Embryophyta</taxon>
        <taxon>Tracheophyta</taxon>
        <taxon>Spermatophyta</taxon>
        <taxon>Magnoliopsida</taxon>
        <taxon>Liliopsida</taxon>
        <taxon>Asparagales</taxon>
        <taxon>Asparagaceae</taxon>
        <taxon>Asparagoideae</taxon>
        <taxon>Asparagus</taxon>
    </lineage>
</organism>
<dbReference type="Gene3D" id="2.60.120.560">
    <property type="entry name" value="Exo-inulinase, domain 1"/>
    <property type="match status" value="1"/>
</dbReference>
<dbReference type="PANTHER" id="PTHR31953">
    <property type="entry name" value="BETA-FRUCTOFURANOSIDASE, INSOLUBLE ISOENZYME CWINV1-RELATED"/>
    <property type="match status" value="1"/>
</dbReference>
<accession>A0A5P1E4T9</accession>
<dbReference type="Gene3D" id="2.115.10.20">
    <property type="entry name" value="Glycosyl hydrolase domain, family 43"/>
    <property type="match status" value="1"/>
</dbReference>
<evidence type="ECO:0000256" key="3">
    <source>
        <dbReference type="ARBA" id="ARBA00023180"/>
    </source>
</evidence>
<keyword evidence="6" id="KW-0732">Signal</keyword>
<dbReference type="Proteomes" id="UP000243459">
    <property type="component" value="Chromosome 10"/>
</dbReference>
<feature type="domain" description="Glycosyl hydrolase family 32 N-terminal" evidence="7">
    <location>
        <begin position="53"/>
        <end position="367"/>
    </location>
</feature>
<comment type="similarity">
    <text evidence="1 5">Belongs to the glycosyl hydrolase 32 family.</text>
</comment>
<evidence type="ECO:0000256" key="2">
    <source>
        <dbReference type="ARBA" id="ARBA00022801"/>
    </source>
</evidence>
<dbReference type="EMBL" id="CM007390">
    <property type="protein sequence ID" value="ONK56465.1"/>
    <property type="molecule type" value="Genomic_DNA"/>
</dbReference>
<dbReference type="InterPro" id="IPR013148">
    <property type="entry name" value="Glyco_hydro_32_N"/>
</dbReference>
<dbReference type="SMART" id="SM00640">
    <property type="entry name" value="Glyco_32"/>
    <property type="match status" value="1"/>
</dbReference>
<keyword evidence="2 5" id="KW-0378">Hydrolase</keyword>
<feature type="domain" description="Glycosyl hydrolase family 32 C-terminal" evidence="8">
    <location>
        <begin position="370"/>
        <end position="564"/>
    </location>
</feature>
<gene>
    <name evidence="9" type="ORF">A4U43_C10F9000</name>
</gene>
<dbReference type="OMA" id="FRIFKAT"/>
<evidence type="ECO:0000256" key="4">
    <source>
        <dbReference type="ARBA" id="ARBA00023295"/>
    </source>
</evidence>
<dbReference type="AlphaFoldDB" id="A0A5P1E4T9"/>
<evidence type="ECO:0000256" key="5">
    <source>
        <dbReference type="RuleBase" id="RU362110"/>
    </source>
</evidence>
<dbReference type="InterPro" id="IPR013189">
    <property type="entry name" value="Glyco_hydro_32_C"/>
</dbReference>
<sequence>MANSYRVMWVLFLLVQFLCNRAADGSHILANIKEHLESVPATVIDNKYRTGYHFQPRNMWMNGPMYYKGFYHLFYQYNPNHAFWEAPIWAHSVSKDMINWEALEPAISMSKPFDLSGCWSGSTTILPGNRPVILYTGIDTRGYQVQNVAYPKNLSDPYLREWVKPDYNPLITPPEDINVTKFRDPTTAWLGPDRRWRLVIGGLRKHRGMAVLYKSKDFIRWIRAKHPLHSAPDTGMWECPDFYPVSTEGKLGVDTSDYRNGLKHVLKISLDRDRWDYYTIGSYNYTAEKFVPDGMMVDNRTGLRYDYGNYYASKTFFDVATKRRILMGWSNESDSKIDDIVKGWAGILTVPRAIWLDANGRQLVQWPIKELEKLRGALFSVQNKKLQSGGLVEISGISAAQADIEVDFELSNLAKAETFDPLWTDPQKLCEENDSDVKGGVGPFGLLTLASDKREEQTAVFFRIFKATHKYVVLMCHDPSRSSLRPGLYKPTYGGFVDIEIQKNGKISLRSLIDHSVVESFGGEGRTCMTSRIYPTLAVGDSSHLFVFNNGAEDVKILKLDAWEMRKPLMNGE</sequence>
<evidence type="ECO:0000313" key="9">
    <source>
        <dbReference type="EMBL" id="ONK56465.1"/>
    </source>
</evidence>
<keyword evidence="3" id="KW-0325">Glycoprotein</keyword>
<keyword evidence="10" id="KW-1185">Reference proteome</keyword>
<dbReference type="FunFam" id="2.115.10.20:FF:000001">
    <property type="entry name" value="Beta-fructofuranosidase, insoluble isoenzyme CWINV1"/>
    <property type="match status" value="1"/>
</dbReference>
<dbReference type="Pfam" id="PF00251">
    <property type="entry name" value="Glyco_hydro_32N"/>
    <property type="match status" value="1"/>
</dbReference>
<dbReference type="GO" id="GO:0004553">
    <property type="term" value="F:hydrolase activity, hydrolyzing O-glycosyl compounds"/>
    <property type="evidence" value="ECO:0007669"/>
    <property type="project" value="InterPro"/>
</dbReference>
<dbReference type="InterPro" id="IPR013320">
    <property type="entry name" value="ConA-like_dom_sf"/>
</dbReference>
<dbReference type="Gramene" id="ONK56465">
    <property type="protein sequence ID" value="ONK56465"/>
    <property type="gene ID" value="A4U43_C10F9000"/>
</dbReference>
<evidence type="ECO:0000259" key="8">
    <source>
        <dbReference type="Pfam" id="PF08244"/>
    </source>
</evidence>
<dbReference type="CDD" id="cd18624">
    <property type="entry name" value="GH32_Fruct1-like"/>
    <property type="match status" value="1"/>
</dbReference>
<dbReference type="Pfam" id="PF08244">
    <property type="entry name" value="Glyco_hydro_32C"/>
    <property type="match status" value="1"/>
</dbReference>
<dbReference type="SUPFAM" id="SSF75005">
    <property type="entry name" value="Arabinanase/levansucrase/invertase"/>
    <property type="match status" value="1"/>
</dbReference>
<protein>
    <submittedName>
        <fullName evidence="9">Uncharacterized protein</fullName>
    </submittedName>
</protein>
<dbReference type="InterPro" id="IPR050551">
    <property type="entry name" value="Fructan_Metab_Enzymes"/>
</dbReference>
<dbReference type="SUPFAM" id="SSF49899">
    <property type="entry name" value="Concanavalin A-like lectins/glucanases"/>
    <property type="match status" value="1"/>
</dbReference>
<proteinExistence type="inferred from homology"/>
<evidence type="ECO:0000259" key="7">
    <source>
        <dbReference type="Pfam" id="PF00251"/>
    </source>
</evidence>
<keyword evidence="4 5" id="KW-0326">Glycosidase</keyword>
<dbReference type="FunFam" id="2.60.120.560:FF:000002">
    <property type="entry name" value="Beta-fructofuranosidase, insoluble isoenzyme CWINV1"/>
    <property type="match status" value="1"/>
</dbReference>
<dbReference type="GO" id="GO:0005975">
    <property type="term" value="P:carbohydrate metabolic process"/>
    <property type="evidence" value="ECO:0007669"/>
    <property type="project" value="InterPro"/>
</dbReference>
<reference evidence="10" key="1">
    <citation type="journal article" date="2017" name="Nat. Commun.">
        <title>The asparagus genome sheds light on the origin and evolution of a young Y chromosome.</title>
        <authorList>
            <person name="Harkess A."/>
            <person name="Zhou J."/>
            <person name="Xu C."/>
            <person name="Bowers J.E."/>
            <person name="Van der Hulst R."/>
            <person name="Ayyampalayam S."/>
            <person name="Mercati F."/>
            <person name="Riccardi P."/>
            <person name="McKain M.R."/>
            <person name="Kakrana A."/>
            <person name="Tang H."/>
            <person name="Ray J."/>
            <person name="Groenendijk J."/>
            <person name="Arikit S."/>
            <person name="Mathioni S.M."/>
            <person name="Nakano M."/>
            <person name="Shan H."/>
            <person name="Telgmann-Rauber A."/>
            <person name="Kanno A."/>
            <person name="Yue Z."/>
            <person name="Chen H."/>
            <person name="Li W."/>
            <person name="Chen Y."/>
            <person name="Xu X."/>
            <person name="Zhang Y."/>
            <person name="Luo S."/>
            <person name="Chen H."/>
            <person name="Gao J."/>
            <person name="Mao Z."/>
            <person name="Pires J.C."/>
            <person name="Luo M."/>
            <person name="Kudrna D."/>
            <person name="Wing R.A."/>
            <person name="Meyers B.C."/>
            <person name="Yi K."/>
            <person name="Kong H."/>
            <person name="Lavrijsen P."/>
            <person name="Sunseri F."/>
            <person name="Falavigna A."/>
            <person name="Ye Y."/>
            <person name="Leebens-Mack J.H."/>
            <person name="Chen G."/>
        </authorList>
    </citation>
    <scope>NUCLEOTIDE SEQUENCE [LARGE SCALE GENOMIC DNA]</scope>
    <source>
        <strain evidence="10">cv. DH0086</strain>
    </source>
</reference>
<evidence type="ECO:0000256" key="1">
    <source>
        <dbReference type="ARBA" id="ARBA00009902"/>
    </source>
</evidence>
<name>A0A5P1E4T9_ASPOF</name>
<evidence type="ECO:0000256" key="6">
    <source>
        <dbReference type="SAM" id="SignalP"/>
    </source>
</evidence>
<dbReference type="InterPro" id="IPR023296">
    <property type="entry name" value="Glyco_hydro_beta-prop_sf"/>
</dbReference>
<dbReference type="InterPro" id="IPR001362">
    <property type="entry name" value="Glyco_hydro_32"/>
</dbReference>
<evidence type="ECO:0000313" key="10">
    <source>
        <dbReference type="Proteomes" id="UP000243459"/>
    </source>
</evidence>